<organism evidence="2 3">
    <name type="scientific">Ceratodon purpureus</name>
    <name type="common">Fire moss</name>
    <name type="synonym">Dicranum purpureum</name>
    <dbReference type="NCBI Taxonomy" id="3225"/>
    <lineage>
        <taxon>Eukaryota</taxon>
        <taxon>Viridiplantae</taxon>
        <taxon>Streptophyta</taxon>
        <taxon>Embryophyta</taxon>
        <taxon>Bryophyta</taxon>
        <taxon>Bryophytina</taxon>
        <taxon>Bryopsida</taxon>
        <taxon>Dicranidae</taxon>
        <taxon>Pseudoditrichales</taxon>
        <taxon>Ditrichaceae</taxon>
        <taxon>Ceratodon</taxon>
    </lineage>
</organism>
<gene>
    <name evidence="1" type="ORF">KC19_3G153400</name>
    <name evidence="2" type="ORF">KC19_3G153500</name>
</gene>
<comment type="caution">
    <text evidence="2">The sequence shown here is derived from an EMBL/GenBank/DDBJ whole genome shotgun (WGS) entry which is preliminary data.</text>
</comment>
<accession>A0A8T0IL90</accession>
<evidence type="ECO:0000313" key="3">
    <source>
        <dbReference type="Proteomes" id="UP000822688"/>
    </source>
</evidence>
<evidence type="ECO:0000313" key="1">
    <source>
        <dbReference type="EMBL" id="KAG0583666.1"/>
    </source>
</evidence>
<dbReference type="AlphaFoldDB" id="A0A8T0IL90"/>
<name>A0A8T0IL90_CERPU</name>
<sequence>MFWKGRDLERRRFEDLNAGKVLYVLRSGAGERWSKEVIEEENMIVSTTVFLTGDRRSPEQTRSDAVNLQWRGMINWHATMRVQER</sequence>
<dbReference type="EMBL" id="CM026423">
    <property type="protein sequence ID" value="KAG0583666.1"/>
    <property type="molecule type" value="Genomic_DNA"/>
</dbReference>
<reference evidence="2" key="1">
    <citation type="submission" date="2020-06" db="EMBL/GenBank/DDBJ databases">
        <title>WGS assembly of Ceratodon purpureus strain R40.</title>
        <authorList>
            <person name="Carey S.B."/>
            <person name="Jenkins J."/>
            <person name="Shu S."/>
            <person name="Lovell J.T."/>
            <person name="Sreedasyam A."/>
            <person name="Maumus F."/>
            <person name="Tiley G.P."/>
            <person name="Fernandez-Pozo N."/>
            <person name="Barry K."/>
            <person name="Chen C."/>
            <person name="Wang M."/>
            <person name="Lipzen A."/>
            <person name="Daum C."/>
            <person name="Saski C.A."/>
            <person name="Payton A.C."/>
            <person name="Mcbreen J.C."/>
            <person name="Conrad R.E."/>
            <person name="Kollar L.M."/>
            <person name="Olsson S."/>
            <person name="Huttunen S."/>
            <person name="Landis J.B."/>
            <person name="Wickett N.J."/>
            <person name="Johnson M.G."/>
            <person name="Rensing S.A."/>
            <person name="Grimwood J."/>
            <person name="Schmutz J."/>
            <person name="Mcdaniel S.F."/>
        </authorList>
    </citation>
    <scope>NUCLEOTIDE SEQUENCE</scope>
    <source>
        <strain evidence="2">R40</strain>
    </source>
</reference>
<dbReference type="Proteomes" id="UP000822688">
    <property type="component" value="Chromosome 3"/>
</dbReference>
<evidence type="ECO:0000313" key="2">
    <source>
        <dbReference type="EMBL" id="KAG0583667.1"/>
    </source>
</evidence>
<keyword evidence="3" id="KW-1185">Reference proteome</keyword>
<proteinExistence type="predicted"/>
<protein>
    <submittedName>
        <fullName evidence="2">Uncharacterized protein</fullName>
    </submittedName>
</protein>
<dbReference type="EMBL" id="CM026423">
    <property type="protein sequence ID" value="KAG0583667.1"/>
    <property type="molecule type" value="Genomic_DNA"/>
</dbReference>